<keyword evidence="6" id="KW-1185">Reference proteome</keyword>
<proteinExistence type="predicted"/>
<dbReference type="SUPFAM" id="SSF48371">
    <property type="entry name" value="ARM repeat"/>
    <property type="match status" value="1"/>
</dbReference>
<dbReference type="InterPro" id="IPR027806">
    <property type="entry name" value="HARBI1_dom"/>
</dbReference>
<dbReference type="PANTHER" id="PTHR12697">
    <property type="entry name" value="PBS LYASE HEAT-LIKE PROTEIN"/>
    <property type="match status" value="1"/>
</dbReference>
<accession>A0ABQ8MFT5</accession>
<comment type="caution">
    <text evidence="5">The sequence shown here is derived from an EMBL/GenBank/DDBJ whole genome shotgun (WGS) entry which is preliminary data.</text>
</comment>
<dbReference type="InterPro" id="IPR011989">
    <property type="entry name" value="ARM-like"/>
</dbReference>
<comment type="cofactor">
    <cofactor evidence="1">
        <name>a divalent metal cation</name>
        <dbReference type="ChEBI" id="CHEBI:60240"/>
    </cofactor>
</comment>
<evidence type="ECO:0000313" key="6">
    <source>
        <dbReference type="Proteomes" id="UP000830375"/>
    </source>
</evidence>
<dbReference type="Pfam" id="PF13359">
    <property type="entry name" value="DDE_Tnp_4"/>
    <property type="match status" value="1"/>
</dbReference>
<feature type="domain" description="DDE Tnp4" evidence="4">
    <location>
        <begin position="212"/>
        <end position="375"/>
    </location>
</feature>
<dbReference type="Pfam" id="PF13646">
    <property type="entry name" value="HEAT_2"/>
    <property type="match status" value="2"/>
</dbReference>
<evidence type="ECO:0000256" key="2">
    <source>
        <dbReference type="ARBA" id="ARBA00022723"/>
    </source>
</evidence>
<dbReference type="Proteomes" id="UP000830375">
    <property type="component" value="Unassembled WGS sequence"/>
</dbReference>
<organism evidence="5 6">
    <name type="scientific">Labeo rohita</name>
    <name type="common">Indian major carp</name>
    <name type="synonym">Cyprinus rohita</name>
    <dbReference type="NCBI Taxonomy" id="84645"/>
    <lineage>
        <taxon>Eukaryota</taxon>
        <taxon>Metazoa</taxon>
        <taxon>Chordata</taxon>
        <taxon>Craniata</taxon>
        <taxon>Vertebrata</taxon>
        <taxon>Euteleostomi</taxon>
        <taxon>Actinopterygii</taxon>
        <taxon>Neopterygii</taxon>
        <taxon>Teleostei</taxon>
        <taxon>Ostariophysi</taxon>
        <taxon>Cypriniformes</taxon>
        <taxon>Cyprinidae</taxon>
        <taxon>Labeoninae</taxon>
        <taxon>Labeonini</taxon>
        <taxon>Labeo</taxon>
    </lineage>
</organism>
<dbReference type="InterPro" id="IPR004155">
    <property type="entry name" value="PBS_lyase_HEAT"/>
</dbReference>
<dbReference type="Gene3D" id="1.25.10.10">
    <property type="entry name" value="Leucine-rich Repeat Variant"/>
    <property type="match status" value="1"/>
</dbReference>
<reference evidence="5 6" key="1">
    <citation type="submission" date="2022-01" db="EMBL/GenBank/DDBJ databases">
        <title>A high-quality chromosome-level genome assembly of rohu carp, Labeo rohita.</title>
        <authorList>
            <person name="Arick M.A. II"/>
            <person name="Hsu C.-Y."/>
            <person name="Magbanua Z."/>
            <person name="Pechanova O."/>
            <person name="Grover C."/>
            <person name="Miller E."/>
            <person name="Thrash A."/>
            <person name="Ezzel L."/>
            <person name="Alam S."/>
            <person name="Benzie J."/>
            <person name="Hamilton M."/>
            <person name="Karsi A."/>
            <person name="Lawrence M.L."/>
            <person name="Peterson D.G."/>
        </authorList>
    </citation>
    <scope>NUCLEOTIDE SEQUENCE [LARGE SCALE GENOMIC DNA]</scope>
    <source>
        <strain evidence="6">BAU-BD-2019</strain>
        <tissue evidence="5">Blood</tissue>
    </source>
</reference>
<evidence type="ECO:0000259" key="4">
    <source>
        <dbReference type="Pfam" id="PF13359"/>
    </source>
</evidence>
<feature type="region of interest" description="Disordered" evidence="3">
    <location>
        <begin position="568"/>
        <end position="591"/>
    </location>
</feature>
<keyword evidence="2" id="KW-0479">Metal-binding</keyword>
<dbReference type="PANTHER" id="PTHR12697:SF5">
    <property type="entry name" value="DEOXYHYPUSINE HYDROXYLASE"/>
    <property type="match status" value="1"/>
</dbReference>
<evidence type="ECO:0000256" key="1">
    <source>
        <dbReference type="ARBA" id="ARBA00001968"/>
    </source>
</evidence>
<name>A0ABQ8MFT5_LABRO</name>
<evidence type="ECO:0000256" key="3">
    <source>
        <dbReference type="SAM" id="MobiDB-lite"/>
    </source>
</evidence>
<dbReference type="EMBL" id="JACTAM010000008">
    <property type="protein sequence ID" value="KAI2661748.1"/>
    <property type="molecule type" value="Genomic_DNA"/>
</dbReference>
<dbReference type="SMART" id="SM00567">
    <property type="entry name" value="EZ_HEAT"/>
    <property type="match status" value="4"/>
</dbReference>
<gene>
    <name evidence="5" type="ORF">H4Q32_007411</name>
</gene>
<protein>
    <submittedName>
        <fullName evidence="5">Deoxyhypusine hydroxylase</fullName>
    </submittedName>
</protein>
<evidence type="ECO:0000313" key="5">
    <source>
        <dbReference type="EMBL" id="KAI2661748.1"/>
    </source>
</evidence>
<sequence>MPRSYLKTDEARDAAEMKYLLASKIRRRKEEIHNYILERRAEIHKRIRYRRHLFLNYRSTRTLPSPDEEDLQNHVPIPADPDWWERVVMTEFGPEDWLDKFHVTRDIFLLLSAKLKPQLEQVYLEQSGQTITLERCIAMALMRLSTSAEYCFLSELFGVPIPAVCQCVREVCEAIILLLKPLYMQLPADHELEEHAEQFHTLWGFPHCIGVIDSLHIPVKSPSTETQDCWNPRGWHSVVLQGVVNAQGTFWDVCSGFTGSTDDMTILQSSELWTMAEQGGFCSQPPKELMGQPLGFLLLGDAGYSLQTWLLKCYPASANLTPQQQTFNAQLNRGLKVIENAFQRLKARWQCLHNRNDSNVDLVSKMAVACCILHNICNVYNSPFKEEWVEALSQNECPQPTDVSTVYIDDPNAEAVRSLLCSYFEQQQQSKPLDQSLTSSPGHHPDTESFLMANDADIAAVGRILVNPKQDLTTRFRALFTLRNLGGPEAIKWISEAFVDESALLKHELAYCLGQMQDERAIPILEIVLKDTKQEPMVRHEAEDPVIEVAETCQLAVQRLEWLMNGGEKTAEGTDENPYSSVDPAPPAPRKSVPELRAQLLDESQSLFDRYRAMFALRNLGTEEAVLALGDALEKMDENAMVRHECAEALGSIGKEACLQILERYRKDQERVVKESCEVALDMLEYENSSQFQYADGLLRLQSAQ</sequence>
<dbReference type="InterPro" id="IPR016024">
    <property type="entry name" value="ARM-type_fold"/>
</dbReference>